<evidence type="ECO:0000256" key="4">
    <source>
        <dbReference type="ARBA" id="ARBA00022670"/>
    </source>
</evidence>
<keyword evidence="3" id="KW-0964">Secreted</keyword>
<evidence type="ECO:0000256" key="7">
    <source>
        <dbReference type="ARBA" id="ARBA00022825"/>
    </source>
</evidence>
<dbReference type="Pfam" id="PF04231">
    <property type="entry name" value="Endonuclease_1"/>
    <property type="match status" value="1"/>
</dbReference>
<proteinExistence type="inferred from homology"/>
<keyword evidence="12" id="KW-1185">Reference proteome</keyword>
<dbReference type="InterPro" id="IPR044925">
    <property type="entry name" value="His-Me_finger_sf"/>
</dbReference>
<evidence type="ECO:0000313" key="12">
    <source>
        <dbReference type="Proteomes" id="UP000199603"/>
    </source>
</evidence>
<protein>
    <submittedName>
        <fullName evidence="11">Pre-peptidase C-terminal domain-containing protein</fullName>
    </submittedName>
</protein>
<dbReference type="GO" id="GO:0008236">
    <property type="term" value="F:serine-type peptidase activity"/>
    <property type="evidence" value="ECO:0007669"/>
    <property type="project" value="UniProtKB-KW"/>
</dbReference>
<name>A0A1G6X6E4_9GAMM</name>
<keyword evidence="7" id="KW-0720">Serine protease</keyword>
<dbReference type="GO" id="GO:0006508">
    <property type="term" value="P:proteolysis"/>
    <property type="evidence" value="ECO:0007669"/>
    <property type="project" value="UniProtKB-KW"/>
</dbReference>
<keyword evidence="5" id="KW-0540">Nuclease</keyword>
<evidence type="ECO:0000256" key="5">
    <source>
        <dbReference type="ARBA" id="ARBA00022722"/>
    </source>
</evidence>
<dbReference type="STRING" id="265719.SAMN04488509_10629"/>
<evidence type="ECO:0000256" key="8">
    <source>
        <dbReference type="ARBA" id="ARBA00023145"/>
    </source>
</evidence>
<evidence type="ECO:0000256" key="9">
    <source>
        <dbReference type="SAM" id="SignalP"/>
    </source>
</evidence>
<comment type="subcellular location">
    <subcellularLocation>
        <location evidence="1">Secreted</location>
    </subcellularLocation>
</comment>
<feature type="chain" id="PRO_5011580051" evidence="9">
    <location>
        <begin position="30"/>
        <end position="570"/>
    </location>
</feature>
<dbReference type="InterPro" id="IPR007280">
    <property type="entry name" value="Peptidase_C_arc/bac"/>
</dbReference>
<dbReference type="FunFam" id="2.60.120.380:FF:000013">
    <property type="entry name" value="Alkaline serine protease"/>
    <property type="match status" value="1"/>
</dbReference>
<gene>
    <name evidence="11" type="ORF">SAMN04488509_10629</name>
</gene>
<dbReference type="PROSITE" id="PS51841">
    <property type="entry name" value="LTD"/>
    <property type="match status" value="1"/>
</dbReference>
<dbReference type="GO" id="GO:0005576">
    <property type="term" value="C:extracellular region"/>
    <property type="evidence" value="ECO:0007669"/>
    <property type="project" value="UniProtKB-SubCell"/>
</dbReference>
<comment type="similarity">
    <text evidence="2">Belongs to the EndA/NucM nuclease family.</text>
</comment>
<evidence type="ECO:0000256" key="6">
    <source>
        <dbReference type="ARBA" id="ARBA00022801"/>
    </source>
</evidence>
<organism evidence="11 12">
    <name type="scientific">Aquimonas voraii</name>
    <dbReference type="NCBI Taxonomy" id="265719"/>
    <lineage>
        <taxon>Bacteria</taxon>
        <taxon>Pseudomonadati</taxon>
        <taxon>Pseudomonadota</taxon>
        <taxon>Gammaproteobacteria</taxon>
        <taxon>Lysobacterales</taxon>
        <taxon>Lysobacteraceae</taxon>
        <taxon>Aquimonas</taxon>
    </lineage>
</organism>
<dbReference type="PANTHER" id="PTHR33607:SF2">
    <property type="entry name" value="ENDONUCLEASE-1"/>
    <property type="match status" value="1"/>
</dbReference>
<evidence type="ECO:0000259" key="10">
    <source>
        <dbReference type="PROSITE" id="PS51841"/>
    </source>
</evidence>
<feature type="domain" description="LTD" evidence="10">
    <location>
        <begin position="23"/>
        <end position="151"/>
    </location>
</feature>
<keyword evidence="6" id="KW-0378">Hydrolase</keyword>
<dbReference type="Proteomes" id="UP000199603">
    <property type="component" value="Unassembled WGS sequence"/>
</dbReference>
<dbReference type="GO" id="GO:0004518">
    <property type="term" value="F:nuclease activity"/>
    <property type="evidence" value="ECO:0007669"/>
    <property type="project" value="UniProtKB-KW"/>
</dbReference>
<dbReference type="SUPFAM" id="SSF54060">
    <property type="entry name" value="His-Me finger endonucleases"/>
    <property type="match status" value="1"/>
</dbReference>
<evidence type="ECO:0000256" key="2">
    <source>
        <dbReference type="ARBA" id="ARBA00006429"/>
    </source>
</evidence>
<dbReference type="AlphaFoldDB" id="A0A1G6X6E4"/>
<evidence type="ECO:0000256" key="3">
    <source>
        <dbReference type="ARBA" id="ARBA00022525"/>
    </source>
</evidence>
<evidence type="ECO:0000313" key="11">
    <source>
        <dbReference type="EMBL" id="SDD72877.1"/>
    </source>
</evidence>
<dbReference type="Pfam" id="PF04151">
    <property type="entry name" value="PPC"/>
    <property type="match status" value="1"/>
</dbReference>
<evidence type="ECO:0000256" key="1">
    <source>
        <dbReference type="ARBA" id="ARBA00004613"/>
    </source>
</evidence>
<dbReference type="InterPro" id="IPR001322">
    <property type="entry name" value="Lamin_tail_dom"/>
</dbReference>
<keyword evidence="4" id="KW-0645">Protease</keyword>
<dbReference type="InterPro" id="IPR007346">
    <property type="entry name" value="Endonuclease-I"/>
</dbReference>
<keyword evidence="8" id="KW-0865">Zymogen</keyword>
<reference evidence="11 12" key="1">
    <citation type="submission" date="2016-10" db="EMBL/GenBank/DDBJ databases">
        <authorList>
            <person name="de Groot N.N."/>
        </authorList>
    </citation>
    <scope>NUCLEOTIDE SEQUENCE [LARGE SCALE GENOMIC DNA]</scope>
    <source>
        <strain evidence="11 12">DSM 16957</strain>
    </source>
</reference>
<dbReference type="RefSeq" id="WP_245680024.1">
    <property type="nucleotide sequence ID" value="NZ_FNAG01000006.1"/>
</dbReference>
<dbReference type="EMBL" id="FNAG01000006">
    <property type="protein sequence ID" value="SDD72877.1"/>
    <property type="molecule type" value="Genomic_DNA"/>
</dbReference>
<accession>A0A1G6X6E4</accession>
<dbReference type="Gene3D" id="2.60.120.380">
    <property type="match status" value="1"/>
</dbReference>
<dbReference type="PANTHER" id="PTHR33607">
    <property type="entry name" value="ENDONUCLEASE-1"/>
    <property type="match status" value="1"/>
</dbReference>
<feature type="signal peptide" evidence="9">
    <location>
        <begin position="1"/>
        <end position="29"/>
    </location>
</feature>
<sequence>MTLSLRGRLAPACSALASLCLMAAGAARADVFINEFHYDNNGTDSGERVELIAPAGTSLSGWKLVLYNGSDGRQYATYSLSGTTANQCGGHGTVVVNVPGIQNGSPDGFALIDAGGAVVQLLSYEGGFTATDGPAAGRVATPIAVAETATTPVGQSLQLAGSGSRASDFTWQAPRAASFGACNSGQTLVAAGGGGDGGTSLSNGVTRTGLAATAGSSLAFTLDVPSGASNLRFAMSGGTGDADLYVRYGSAPTTTVYDCRPYQTGNAETCSFASPQAGTWHVAIRAYTSFSGVNLTPSFDTASAPPSGYYSGVQTGSASALRASLHALIDDHTRIPYTASTTDTWDVLNQAEQDPLNSGRILDVYKNASYAKVAGGNDFYNREHTWPNSLGFPNDGPTNSAYTDLHMLMASDIAYNAARGNKAYDNCPSGCTEYPTGAYAGQGGGSGAYPGNSNWTNGSVFEVWSKLKGNVARAMFYMDIRYEGGSHGGTGAAEPDLRLTNDLSLVVGTSGNASVGYMGRLSTLIQWHQQDPPDEAERLRNALIQTYQGNRNPFVDQPQWVACVYQSVCN</sequence>
<keyword evidence="9" id="KW-0732">Signal</keyword>